<dbReference type="Pfam" id="PF02602">
    <property type="entry name" value="HEM4"/>
    <property type="match status" value="1"/>
</dbReference>
<accession>A0A557NVJ3</accession>
<evidence type="ECO:0000256" key="1">
    <source>
        <dbReference type="ARBA" id="ARBA00004772"/>
    </source>
</evidence>
<dbReference type="NCBIfam" id="NF004585">
    <property type="entry name" value="PRK05928.2-2"/>
    <property type="match status" value="1"/>
</dbReference>
<gene>
    <name evidence="11" type="ORF">FOF44_16940</name>
</gene>
<dbReference type="InterPro" id="IPR036108">
    <property type="entry name" value="4pyrrol_syn_uPrphyn_synt_sf"/>
</dbReference>
<dbReference type="UniPathway" id="UPA00251">
    <property type="reaction ID" value="UER00320"/>
</dbReference>
<feature type="domain" description="Tetrapyrrole biosynthesis uroporphyrinogen III synthase" evidence="10">
    <location>
        <begin position="20"/>
        <end position="226"/>
    </location>
</feature>
<evidence type="ECO:0000256" key="5">
    <source>
        <dbReference type="ARBA" id="ARBA00023244"/>
    </source>
</evidence>
<dbReference type="CDD" id="cd06578">
    <property type="entry name" value="HemD"/>
    <property type="match status" value="1"/>
</dbReference>
<dbReference type="AlphaFoldDB" id="A0A557NVJ3"/>
<evidence type="ECO:0000256" key="6">
    <source>
        <dbReference type="ARBA" id="ARBA00037589"/>
    </source>
</evidence>
<comment type="function">
    <text evidence="6 9">Catalyzes cyclization of the linear tetrapyrrole, hydroxymethylbilane, to the macrocyclic uroporphyrinogen III.</text>
</comment>
<dbReference type="EC" id="4.2.1.75" evidence="3 9"/>
<proteinExistence type="inferred from homology"/>
<dbReference type="GO" id="GO:0006780">
    <property type="term" value="P:uroporphyrinogen III biosynthetic process"/>
    <property type="evidence" value="ECO:0007669"/>
    <property type="project" value="UniProtKB-UniRule"/>
</dbReference>
<sequence length="253" mass="28831">MSTVLVTRPGLDGKTLCLSLQQRQINSLHHPLIKLTQGRDCTSLINDLSRSDIVIAVSQYAVLWAQHTLQLAQQNFPTIPLYFAIGNKTAEYLQRYTQSPVISPQISDSEHLLDLPALKFVKNKRILILRGNGGRELIQQRLQQRGAEVYYNEIYHRESLPIDDANQWNQWKMQAVSHLIITSGEQLAFFMSQVPKQYLPWVTQLKLYVPSLRIQQQAKELGFSHIINTGSAANPVLLDCLSKTFTTGQKHDR</sequence>
<evidence type="ECO:0000256" key="2">
    <source>
        <dbReference type="ARBA" id="ARBA00008133"/>
    </source>
</evidence>
<evidence type="ECO:0000259" key="10">
    <source>
        <dbReference type="Pfam" id="PF02602"/>
    </source>
</evidence>
<evidence type="ECO:0000256" key="9">
    <source>
        <dbReference type="RuleBase" id="RU366031"/>
    </source>
</evidence>
<evidence type="ECO:0000256" key="8">
    <source>
        <dbReference type="ARBA" id="ARBA00048617"/>
    </source>
</evidence>
<dbReference type="InterPro" id="IPR003754">
    <property type="entry name" value="4pyrrol_synth_uPrphyn_synth"/>
</dbReference>
<dbReference type="RefSeq" id="WP_144389134.1">
    <property type="nucleotide sequence ID" value="NZ_CANNCB010000061.1"/>
</dbReference>
<dbReference type="PANTHER" id="PTHR38042">
    <property type="entry name" value="UROPORPHYRINOGEN-III SYNTHASE, CHLOROPLASTIC"/>
    <property type="match status" value="1"/>
</dbReference>
<dbReference type="Proteomes" id="UP000319828">
    <property type="component" value="Unassembled WGS sequence"/>
</dbReference>
<dbReference type="GO" id="GO:0006782">
    <property type="term" value="P:protoporphyrinogen IX biosynthetic process"/>
    <property type="evidence" value="ECO:0007669"/>
    <property type="project" value="UniProtKB-UniRule"/>
</dbReference>
<keyword evidence="5 9" id="KW-0627">Porphyrin biosynthesis</keyword>
<dbReference type="EMBL" id="VMKJ01000056">
    <property type="protein sequence ID" value="TVO32439.1"/>
    <property type="molecule type" value="Genomic_DNA"/>
</dbReference>
<evidence type="ECO:0000256" key="4">
    <source>
        <dbReference type="ARBA" id="ARBA00023239"/>
    </source>
</evidence>
<evidence type="ECO:0000313" key="11">
    <source>
        <dbReference type="EMBL" id="TVO32439.1"/>
    </source>
</evidence>
<organism evidence="11 12">
    <name type="scientific">Vibrio algivorus</name>
    <dbReference type="NCBI Taxonomy" id="1667024"/>
    <lineage>
        <taxon>Bacteria</taxon>
        <taxon>Pseudomonadati</taxon>
        <taxon>Pseudomonadota</taxon>
        <taxon>Gammaproteobacteria</taxon>
        <taxon>Vibrionales</taxon>
        <taxon>Vibrionaceae</taxon>
        <taxon>Vibrio</taxon>
    </lineage>
</organism>
<dbReference type="PANTHER" id="PTHR38042:SF1">
    <property type="entry name" value="UROPORPHYRINOGEN-III SYNTHASE, CHLOROPLASTIC"/>
    <property type="match status" value="1"/>
</dbReference>
<comment type="pathway">
    <text evidence="1 9">Porphyrin-containing compound metabolism; protoporphyrin-IX biosynthesis; coproporphyrinogen-III from 5-aminolevulinate: step 3/4.</text>
</comment>
<comment type="catalytic activity">
    <reaction evidence="8 9">
        <text>hydroxymethylbilane = uroporphyrinogen III + H2O</text>
        <dbReference type="Rhea" id="RHEA:18965"/>
        <dbReference type="ChEBI" id="CHEBI:15377"/>
        <dbReference type="ChEBI" id="CHEBI:57308"/>
        <dbReference type="ChEBI" id="CHEBI:57845"/>
        <dbReference type="EC" id="4.2.1.75"/>
    </reaction>
</comment>
<dbReference type="InterPro" id="IPR039793">
    <property type="entry name" value="UROS/Hem4"/>
</dbReference>
<evidence type="ECO:0000256" key="3">
    <source>
        <dbReference type="ARBA" id="ARBA00013109"/>
    </source>
</evidence>
<reference evidence="11 12" key="1">
    <citation type="submission" date="2019-07" db="EMBL/GenBank/DDBJ databases">
        <title>The draft genome sequence of Vibrio algivorus M1486.</title>
        <authorList>
            <person name="Meng X."/>
        </authorList>
    </citation>
    <scope>NUCLEOTIDE SEQUENCE [LARGE SCALE GENOMIC DNA]</scope>
    <source>
        <strain evidence="11 12">M1486</strain>
    </source>
</reference>
<comment type="caution">
    <text evidence="11">The sequence shown here is derived from an EMBL/GenBank/DDBJ whole genome shotgun (WGS) entry which is preliminary data.</text>
</comment>
<keyword evidence="4 9" id="KW-0456">Lyase</keyword>
<dbReference type="OrthoDB" id="9787650at2"/>
<dbReference type="SUPFAM" id="SSF69618">
    <property type="entry name" value="HemD-like"/>
    <property type="match status" value="1"/>
</dbReference>
<protein>
    <recommendedName>
        <fullName evidence="7 9">Uroporphyrinogen-III synthase</fullName>
        <ecNumber evidence="3 9">4.2.1.75</ecNumber>
    </recommendedName>
</protein>
<evidence type="ECO:0000256" key="7">
    <source>
        <dbReference type="ARBA" id="ARBA00040167"/>
    </source>
</evidence>
<name>A0A557NVJ3_9VIBR</name>
<evidence type="ECO:0000313" key="12">
    <source>
        <dbReference type="Proteomes" id="UP000319828"/>
    </source>
</evidence>
<dbReference type="Gene3D" id="3.40.50.10090">
    <property type="match status" value="2"/>
</dbReference>
<comment type="similarity">
    <text evidence="2 9">Belongs to the uroporphyrinogen-III synthase family.</text>
</comment>
<dbReference type="GO" id="GO:0004852">
    <property type="term" value="F:uroporphyrinogen-III synthase activity"/>
    <property type="evidence" value="ECO:0007669"/>
    <property type="project" value="UniProtKB-UniRule"/>
</dbReference>